<gene>
    <name evidence="2" type="ORF">SAMN02745158_00258</name>
</gene>
<dbReference type="EMBL" id="FQVI01000001">
    <property type="protein sequence ID" value="SHE35573.1"/>
    <property type="molecule type" value="Genomic_DNA"/>
</dbReference>
<dbReference type="Gene3D" id="3.10.310.70">
    <property type="match status" value="1"/>
</dbReference>
<dbReference type="SUPFAM" id="SSF51338">
    <property type="entry name" value="Composite domain of metallo-dependent hydrolases"/>
    <property type="match status" value="1"/>
</dbReference>
<dbReference type="InterPro" id="IPR013108">
    <property type="entry name" value="Amidohydro_3"/>
</dbReference>
<dbReference type="Proteomes" id="UP000184245">
    <property type="component" value="Unassembled WGS sequence"/>
</dbReference>
<dbReference type="InterPro" id="IPR033932">
    <property type="entry name" value="YtcJ-like"/>
</dbReference>
<dbReference type="SUPFAM" id="SSF51556">
    <property type="entry name" value="Metallo-dependent hydrolases"/>
    <property type="match status" value="1"/>
</dbReference>
<evidence type="ECO:0000313" key="3">
    <source>
        <dbReference type="Proteomes" id="UP000184245"/>
    </source>
</evidence>
<dbReference type="Gene3D" id="2.30.40.10">
    <property type="entry name" value="Urease, subunit C, domain 1"/>
    <property type="match status" value="1"/>
</dbReference>
<dbReference type="CDD" id="cd01300">
    <property type="entry name" value="YtcJ_like"/>
    <property type="match status" value="1"/>
</dbReference>
<evidence type="ECO:0000313" key="2">
    <source>
        <dbReference type="EMBL" id="SHE35573.1"/>
    </source>
</evidence>
<name>A0A1M4STL2_9CLOT</name>
<dbReference type="Pfam" id="PF07969">
    <property type="entry name" value="Amidohydro_3"/>
    <property type="match status" value="1"/>
</dbReference>
<dbReference type="OrthoDB" id="9767366at2"/>
<accession>A0A1M4STL2</accession>
<dbReference type="RefSeq" id="WP_072848415.1">
    <property type="nucleotide sequence ID" value="NZ_FQVI01000001.1"/>
</dbReference>
<dbReference type="InterPro" id="IPR011059">
    <property type="entry name" value="Metal-dep_hydrolase_composite"/>
</dbReference>
<organism evidence="2 3">
    <name type="scientific">Lactonifactor longoviformis DSM 17459</name>
    <dbReference type="NCBI Taxonomy" id="1122155"/>
    <lineage>
        <taxon>Bacteria</taxon>
        <taxon>Bacillati</taxon>
        <taxon>Bacillota</taxon>
        <taxon>Clostridia</taxon>
        <taxon>Eubacteriales</taxon>
        <taxon>Clostridiaceae</taxon>
        <taxon>Lactonifactor</taxon>
    </lineage>
</organism>
<keyword evidence="3" id="KW-1185">Reference proteome</keyword>
<dbReference type="AlphaFoldDB" id="A0A1M4STL2"/>
<dbReference type="PANTHER" id="PTHR22642">
    <property type="entry name" value="IMIDAZOLONEPROPIONASE"/>
    <property type="match status" value="1"/>
</dbReference>
<proteinExistence type="predicted"/>
<feature type="domain" description="Amidohydrolase 3" evidence="1">
    <location>
        <begin position="58"/>
        <end position="535"/>
    </location>
</feature>
<reference evidence="2 3" key="1">
    <citation type="submission" date="2016-11" db="EMBL/GenBank/DDBJ databases">
        <authorList>
            <person name="Jaros S."/>
            <person name="Januszkiewicz K."/>
            <person name="Wedrychowicz H."/>
        </authorList>
    </citation>
    <scope>NUCLEOTIDE SEQUENCE [LARGE SCALE GENOMIC DNA]</scope>
    <source>
        <strain evidence="2 3">DSM 17459</strain>
    </source>
</reference>
<dbReference type="InterPro" id="IPR032466">
    <property type="entry name" value="Metal_Hydrolase"/>
</dbReference>
<sequence length="556" mass="61842">MGARQIILGKVFTSEQENCYAEGFVIEDGKFIAVGSKEKVMAYWTDGSVIREYKVGIIVPGFTEGHAHVSSSVELTKGPFLGVDSIEKCQEVLREFAESHPGKSPIIGGGFEPGLFGPKGPTADLIDAVVSDRSVIISDEGHHSVWVNTKALETAGIARDTIDPPGGQISHNENGEPSGFLQEMAIDLITPALPEITKEDYEKAILYYQNIGLSNGIVTAFEPMLSHSADESVRFDAYEKLEKEGKLKITYRVAPTLNPGDDAEEFFQQAVMYRERFSGCDKVQIQTIKFFVDGVVDGHTALLRRPYKMEPFDCGPVLIGQEELERRMIRALEEGFGIHVHAIGDAAIDEALNGFEAAQKQVPGKYRNAITHLQVCQPDHPKRMKELNVVAVVNPYWHFKTPLYEPLELPFLGKERAERMYYLRSFLEQGIPVCQASDFPVTVPPDTMFCLHMMVNRMEPKTSKEVYFPEEAISVEDALRVLTIGGAYENYLEDRKGSIKVGKDADFVVLSQDVTAVPKESIYTAKVLETWIGGENCFVLQEEDSIDCTVPDSHCK</sequence>
<dbReference type="Gene3D" id="3.20.20.140">
    <property type="entry name" value="Metal-dependent hydrolases"/>
    <property type="match status" value="1"/>
</dbReference>
<dbReference type="GO" id="GO:0016810">
    <property type="term" value="F:hydrolase activity, acting on carbon-nitrogen (but not peptide) bonds"/>
    <property type="evidence" value="ECO:0007669"/>
    <property type="project" value="InterPro"/>
</dbReference>
<evidence type="ECO:0000259" key="1">
    <source>
        <dbReference type="Pfam" id="PF07969"/>
    </source>
</evidence>
<protein>
    <recommendedName>
        <fullName evidence="1">Amidohydrolase 3 domain-containing protein</fullName>
    </recommendedName>
</protein>
<dbReference type="PANTHER" id="PTHR22642:SF2">
    <property type="entry name" value="PROTEIN LONG AFTER FAR-RED 3"/>
    <property type="match status" value="1"/>
</dbReference>
<dbReference type="STRING" id="1122155.SAMN02745158_00258"/>